<gene>
    <name evidence="2" type="ORF">H6A12_09410</name>
</gene>
<evidence type="ECO:0000313" key="2">
    <source>
        <dbReference type="EMBL" id="MBM6921371.1"/>
    </source>
</evidence>
<sequence>MFKRSALMYQYDKTLGGFLCCVYSCYQYSEIPSGFCGDTEAPTLFERKEIFTEQKKSRATRRTIEHRLGKAGYTLLANAFLYGGEEKEMHLLQFLLFALKTGPSALRMRGHPLVSRVYDMERAVLNEAHHFLGFIRFSDHGGALSSVIEPKHFVLPKIRAHFCDRFPNETFLIFDKTHHAALLHRPNSAAIVPLESFTPAASDDTELLFCSLWKQYHQTIAILERKNERCQNTHLPKRFRGQMTEFSVQPAEPASLPDLNEARRCLG</sequence>
<dbReference type="NCBIfam" id="TIGR03915">
    <property type="entry name" value="SAM_7_link_chp"/>
    <property type="match status" value="1"/>
</dbReference>
<dbReference type="Proteomes" id="UP000774750">
    <property type="component" value="Unassembled WGS sequence"/>
</dbReference>
<dbReference type="InterPro" id="IPR023875">
    <property type="entry name" value="DNA_repair_put"/>
</dbReference>
<comment type="caution">
    <text evidence="2">The sequence shown here is derived from an EMBL/GenBank/DDBJ whole genome shotgun (WGS) entry which is preliminary data.</text>
</comment>
<dbReference type="InterPro" id="IPR025404">
    <property type="entry name" value="DUF4130"/>
</dbReference>
<reference evidence="2" key="2">
    <citation type="journal article" date="2021" name="Sci. Rep.">
        <title>The distribution of antibiotic resistance genes in chicken gut microbiota commensals.</title>
        <authorList>
            <person name="Juricova H."/>
            <person name="Matiasovicova J."/>
            <person name="Kubasova T."/>
            <person name="Cejkova D."/>
            <person name="Rychlik I."/>
        </authorList>
    </citation>
    <scope>NUCLEOTIDE SEQUENCE</scope>
    <source>
        <strain evidence="2">An559</strain>
    </source>
</reference>
<organism evidence="2 3">
    <name type="scientific">Merdimmobilis hominis</name>
    <dbReference type="NCBI Taxonomy" id="2897707"/>
    <lineage>
        <taxon>Bacteria</taxon>
        <taxon>Bacillati</taxon>
        <taxon>Bacillota</taxon>
        <taxon>Clostridia</taxon>
        <taxon>Eubacteriales</taxon>
        <taxon>Oscillospiraceae</taxon>
        <taxon>Merdimmobilis</taxon>
    </lineage>
</organism>
<feature type="domain" description="DUF4130" evidence="1">
    <location>
        <begin position="86"/>
        <end position="245"/>
    </location>
</feature>
<dbReference type="AlphaFoldDB" id="A0A939BEX9"/>
<dbReference type="EMBL" id="JACJKY010000015">
    <property type="protein sequence ID" value="MBM6921371.1"/>
    <property type="molecule type" value="Genomic_DNA"/>
</dbReference>
<dbReference type="RefSeq" id="WP_204447237.1">
    <property type="nucleotide sequence ID" value="NZ_JACJKY010000015.1"/>
</dbReference>
<keyword evidence="3" id="KW-1185">Reference proteome</keyword>
<evidence type="ECO:0000259" key="1">
    <source>
        <dbReference type="Pfam" id="PF13566"/>
    </source>
</evidence>
<proteinExistence type="predicted"/>
<accession>A0A939BEX9</accession>
<reference evidence="2" key="1">
    <citation type="submission" date="2020-08" db="EMBL/GenBank/DDBJ databases">
        <authorList>
            <person name="Cejkova D."/>
            <person name="Kubasova T."/>
            <person name="Jahodarova E."/>
            <person name="Rychlik I."/>
        </authorList>
    </citation>
    <scope>NUCLEOTIDE SEQUENCE</scope>
    <source>
        <strain evidence="2">An559</strain>
    </source>
</reference>
<protein>
    <submittedName>
        <fullName evidence="2">TIGR03915 family putative DNA repair protein</fullName>
    </submittedName>
</protein>
<dbReference type="Pfam" id="PF13566">
    <property type="entry name" value="DUF4130"/>
    <property type="match status" value="1"/>
</dbReference>
<evidence type="ECO:0000313" key="3">
    <source>
        <dbReference type="Proteomes" id="UP000774750"/>
    </source>
</evidence>
<name>A0A939BEX9_9FIRM</name>